<evidence type="ECO:0000313" key="6">
    <source>
        <dbReference type="EMBL" id="RKT77103.1"/>
    </source>
</evidence>
<dbReference type="Gene3D" id="3.40.50.1220">
    <property type="entry name" value="TPP-binding domain"/>
    <property type="match status" value="1"/>
</dbReference>
<organism evidence="6 7">
    <name type="scientific">Terracoccus luteus</name>
    <dbReference type="NCBI Taxonomy" id="53356"/>
    <lineage>
        <taxon>Bacteria</taxon>
        <taxon>Bacillati</taxon>
        <taxon>Actinomycetota</taxon>
        <taxon>Actinomycetes</taxon>
        <taxon>Micrococcales</taxon>
        <taxon>Intrasporangiaceae</taxon>
        <taxon>Terracoccus</taxon>
    </lineage>
</organism>
<gene>
    <name evidence="6" type="ORF">DFJ68_0517</name>
</gene>
<keyword evidence="7" id="KW-1185">Reference proteome</keyword>
<protein>
    <recommendedName>
        <fullName evidence="1">protein acetyllysine N-acetyltransferase</fullName>
        <ecNumber evidence="1">2.3.1.286</ecNumber>
    </recommendedName>
</protein>
<reference evidence="6 7" key="1">
    <citation type="submission" date="2018-10" db="EMBL/GenBank/DDBJ databases">
        <title>Sequencing the genomes of 1000 actinobacteria strains.</title>
        <authorList>
            <person name="Klenk H.-P."/>
        </authorList>
    </citation>
    <scope>NUCLEOTIDE SEQUENCE [LARGE SCALE GENOMIC DNA]</scope>
    <source>
        <strain evidence="6 7">DSM 44267</strain>
    </source>
</reference>
<sequence>MPVADVMVRRTRTYAGTVTQPPGIPARGATRLATSRTLPLEVSDLGTFDDLVDLVSGGGVVVLSGAGLSTESGIPDYRGPDGTRRVEPMTYGEFAGSSEARRRYWARSYIGWQRFNAAAPNTGHRRVTQLQRAGFVGPVITQNVDGLHQAAGARDVIELHGSLDRAVCLTCGEVTSRIGLHERMTQGNPGFMDRFAAAAEAVGSQWGEQVRPDGDIVLADDLVETFHPPRCLVCGHDTVKPDVVFFGESVPREVVERCFSLVEQARALLVLGSSLAVMSGYRFVRRAHREGVPVAIVTRSATRGDAEASLRLHAPLGDTLDALVEALHVEP</sequence>
<keyword evidence="4" id="KW-0479">Metal-binding</keyword>
<feature type="active site" description="Proton acceptor" evidence="4">
    <location>
        <position position="160"/>
    </location>
</feature>
<dbReference type="GO" id="GO:0070403">
    <property type="term" value="F:NAD+ binding"/>
    <property type="evidence" value="ECO:0007669"/>
    <property type="project" value="InterPro"/>
</dbReference>
<dbReference type="PANTHER" id="PTHR11085:SF10">
    <property type="entry name" value="NAD-DEPENDENT PROTEIN DEACYLASE SIRTUIN-5, MITOCHONDRIAL-RELATED"/>
    <property type="match status" value="1"/>
</dbReference>
<comment type="caution">
    <text evidence="6">The sequence shown here is derived from an EMBL/GenBank/DDBJ whole genome shotgun (WGS) entry which is preliminary data.</text>
</comment>
<dbReference type="SUPFAM" id="SSF52467">
    <property type="entry name" value="DHS-like NAD/FAD-binding domain"/>
    <property type="match status" value="1"/>
</dbReference>
<name>A0A495XX89_9MICO</name>
<dbReference type="GO" id="GO:0046872">
    <property type="term" value="F:metal ion binding"/>
    <property type="evidence" value="ECO:0007669"/>
    <property type="project" value="UniProtKB-KW"/>
</dbReference>
<dbReference type="Proteomes" id="UP000278440">
    <property type="component" value="Unassembled WGS sequence"/>
</dbReference>
<feature type="binding site" evidence="4">
    <location>
        <position position="231"/>
    </location>
    <ligand>
        <name>Zn(2+)</name>
        <dbReference type="ChEBI" id="CHEBI:29105"/>
    </ligand>
</feature>
<proteinExistence type="predicted"/>
<dbReference type="EC" id="2.3.1.286" evidence="1"/>
<evidence type="ECO:0000256" key="1">
    <source>
        <dbReference type="ARBA" id="ARBA00012928"/>
    </source>
</evidence>
<evidence type="ECO:0000256" key="3">
    <source>
        <dbReference type="ARBA" id="ARBA00023027"/>
    </source>
</evidence>
<accession>A0A495XX89</accession>
<feature type="binding site" evidence="4">
    <location>
        <position position="168"/>
    </location>
    <ligand>
        <name>Zn(2+)</name>
        <dbReference type="ChEBI" id="CHEBI:29105"/>
    </ligand>
</feature>
<feature type="binding site" evidence="4">
    <location>
        <position position="234"/>
    </location>
    <ligand>
        <name>Zn(2+)</name>
        <dbReference type="ChEBI" id="CHEBI:29105"/>
    </ligand>
</feature>
<dbReference type="Gene3D" id="3.30.1600.10">
    <property type="entry name" value="SIR2/SIRT2 'Small Domain"/>
    <property type="match status" value="1"/>
</dbReference>
<dbReference type="PANTHER" id="PTHR11085">
    <property type="entry name" value="NAD-DEPENDENT PROTEIN DEACYLASE SIRTUIN-5, MITOCHONDRIAL-RELATED"/>
    <property type="match status" value="1"/>
</dbReference>
<evidence type="ECO:0000259" key="5">
    <source>
        <dbReference type="PROSITE" id="PS50305"/>
    </source>
</evidence>
<evidence type="ECO:0000256" key="2">
    <source>
        <dbReference type="ARBA" id="ARBA00022679"/>
    </source>
</evidence>
<keyword evidence="4" id="KW-0862">Zinc</keyword>
<evidence type="ECO:0000256" key="4">
    <source>
        <dbReference type="PROSITE-ProRule" id="PRU00236"/>
    </source>
</evidence>
<dbReference type="Pfam" id="PF02146">
    <property type="entry name" value="SIR2"/>
    <property type="match status" value="1"/>
</dbReference>
<dbReference type="InterPro" id="IPR029035">
    <property type="entry name" value="DHS-like_NAD/FAD-binding_dom"/>
</dbReference>
<dbReference type="AlphaFoldDB" id="A0A495XX89"/>
<feature type="binding site" evidence="4">
    <location>
        <position position="171"/>
    </location>
    <ligand>
        <name>Zn(2+)</name>
        <dbReference type="ChEBI" id="CHEBI:29105"/>
    </ligand>
</feature>
<dbReference type="EMBL" id="RBXT01000001">
    <property type="protein sequence ID" value="RKT77103.1"/>
    <property type="molecule type" value="Genomic_DNA"/>
</dbReference>
<keyword evidence="3" id="KW-0520">NAD</keyword>
<evidence type="ECO:0000313" key="7">
    <source>
        <dbReference type="Proteomes" id="UP000278440"/>
    </source>
</evidence>
<dbReference type="InterPro" id="IPR026591">
    <property type="entry name" value="Sirtuin_cat_small_dom_sf"/>
</dbReference>
<dbReference type="InterPro" id="IPR050134">
    <property type="entry name" value="NAD-dep_sirtuin_deacylases"/>
</dbReference>
<dbReference type="GO" id="GO:0017136">
    <property type="term" value="F:histone deacetylase activity, NAD-dependent"/>
    <property type="evidence" value="ECO:0007669"/>
    <property type="project" value="TreeGrafter"/>
</dbReference>
<dbReference type="PROSITE" id="PS50305">
    <property type="entry name" value="SIRTUIN"/>
    <property type="match status" value="1"/>
</dbReference>
<dbReference type="InterPro" id="IPR026590">
    <property type="entry name" value="Ssirtuin_cat_dom"/>
</dbReference>
<keyword evidence="2" id="KW-0808">Transferase</keyword>
<feature type="domain" description="Deacetylase sirtuin-type" evidence="5">
    <location>
        <begin position="35"/>
        <end position="331"/>
    </location>
</feature>
<dbReference type="InterPro" id="IPR003000">
    <property type="entry name" value="Sirtuin"/>
</dbReference>